<sequence>MNFTGVKDHNAMLAIIRNLPGNYLIVLPNAPIFTIVEISEAYNEATFTRREDILGKGIFEVFPDVPGDEMADGELNLTASFNNVIATHQNHEMLVQRYPVRIPGSDVFVERFWSTINKPVIIDGQLHYIIHSITDVTESKLLKSREQYFKALADESPFMILRFAGASCLYANTAWVQTTGLTFEESVGLGYLNALHPDDVEHERILFNYAVKTNGSFESKFRIVNKLNETRWLTVKVLPLHTDGLITEFVASLIDITEQEIADQRIRQSEMLLRQLADSIIQMVWVTDAEGMHEYYNKRWYDFTGTAYGESDGEGWNAVFHPEDQQRAWNVWRHSLETGTPYEIEYRLRKFTGEYIWVLGRAAPYFNENGKIVKWFGTCTDIHEQKLLQHQKDDFINIASHELKTPLTSLSANMQFIERSLLRNRPDDHVLISMISSCFKNVKKLNKIIADLVDANSIGLGELLIRKERFDIIKLLQDVTSNINIGTSTIEIIGESNLMVNADAGKIEQVIVNLVNNACKYAGESEVIIVKAALEDEYAKVAITDQGKGIQEDKIKYLFDRYYRADTANMKYSGMGLGLYVCANIIRSHGGSIGVESKVGNGSTFWFTLPI</sequence>
<dbReference type="InterPro" id="IPR001610">
    <property type="entry name" value="PAC"/>
</dbReference>
<dbReference type="EC" id="2.7.13.3" evidence="2"/>
<reference evidence="9 10" key="1">
    <citation type="submission" date="2019-12" db="EMBL/GenBank/DDBJ databases">
        <title>Mucilaginibacter sp. HME9299 genome sequencing and assembly.</title>
        <authorList>
            <person name="Kang H."/>
            <person name="Kim H."/>
            <person name="Joh K."/>
        </authorList>
    </citation>
    <scope>NUCLEOTIDE SEQUENCE [LARGE SCALE GENOMIC DNA]</scope>
    <source>
        <strain evidence="9 10">HME9299</strain>
    </source>
</reference>
<gene>
    <name evidence="9" type="ORF">GO816_09140</name>
</gene>
<organism evidence="9 10">
    <name type="scientific">Mucilaginibacter aquatilis</name>
    <dbReference type="NCBI Taxonomy" id="1517760"/>
    <lineage>
        <taxon>Bacteria</taxon>
        <taxon>Pseudomonadati</taxon>
        <taxon>Bacteroidota</taxon>
        <taxon>Sphingobacteriia</taxon>
        <taxon>Sphingobacteriales</taxon>
        <taxon>Sphingobacteriaceae</taxon>
        <taxon>Mucilaginibacter</taxon>
    </lineage>
</organism>
<dbReference type="NCBIfam" id="TIGR00229">
    <property type="entry name" value="sensory_box"/>
    <property type="match status" value="2"/>
</dbReference>
<dbReference type="InterPro" id="IPR013655">
    <property type="entry name" value="PAS_fold_3"/>
</dbReference>
<dbReference type="FunFam" id="3.30.565.10:FF:000006">
    <property type="entry name" value="Sensor histidine kinase WalK"/>
    <property type="match status" value="1"/>
</dbReference>
<dbReference type="Gene3D" id="1.10.287.130">
    <property type="match status" value="1"/>
</dbReference>
<dbReference type="SUPFAM" id="SSF55785">
    <property type="entry name" value="PYP-like sensor domain (PAS domain)"/>
    <property type="match status" value="2"/>
</dbReference>
<dbReference type="EMBL" id="WQLA01000003">
    <property type="protein sequence ID" value="MVN91284.1"/>
    <property type="molecule type" value="Genomic_DNA"/>
</dbReference>
<comment type="caution">
    <text evidence="9">The sequence shown here is derived from an EMBL/GenBank/DDBJ whole genome shotgun (WGS) entry which is preliminary data.</text>
</comment>
<dbReference type="Gene3D" id="3.30.450.20">
    <property type="entry name" value="PAS domain"/>
    <property type="match status" value="3"/>
</dbReference>
<dbReference type="CDD" id="cd00130">
    <property type="entry name" value="PAS"/>
    <property type="match status" value="2"/>
</dbReference>
<dbReference type="SMART" id="SM00086">
    <property type="entry name" value="PAC"/>
    <property type="match status" value="2"/>
</dbReference>
<dbReference type="InterPro" id="IPR003661">
    <property type="entry name" value="HisK_dim/P_dom"/>
</dbReference>
<dbReference type="InterPro" id="IPR035965">
    <property type="entry name" value="PAS-like_dom_sf"/>
</dbReference>
<dbReference type="Pfam" id="PF02518">
    <property type="entry name" value="HATPase_c"/>
    <property type="match status" value="1"/>
</dbReference>
<dbReference type="InterPro" id="IPR004358">
    <property type="entry name" value="Sig_transdc_His_kin-like_C"/>
</dbReference>
<dbReference type="SMART" id="SM00388">
    <property type="entry name" value="HisKA"/>
    <property type="match status" value="1"/>
</dbReference>
<accession>A0A6I4IQK1</accession>
<dbReference type="SMART" id="SM00091">
    <property type="entry name" value="PAS"/>
    <property type="match status" value="3"/>
</dbReference>
<keyword evidence="3" id="KW-0597">Phosphoprotein</keyword>
<evidence type="ECO:0000313" key="10">
    <source>
        <dbReference type="Proteomes" id="UP000434850"/>
    </source>
</evidence>
<evidence type="ECO:0000256" key="4">
    <source>
        <dbReference type="ARBA" id="ARBA00022679"/>
    </source>
</evidence>
<evidence type="ECO:0000259" key="6">
    <source>
        <dbReference type="PROSITE" id="PS50109"/>
    </source>
</evidence>
<evidence type="ECO:0000256" key="3">
    <source>
        <dbReference type="ARBA" id="ARBA00022553"/>
    </source>
</evidence>
<dbReference type="CDD" id="cd00082">
    <property type="entry name" value="HisKA"/>
    <property type="match status" value="1"/>
</dbReference>
<dbReference type="Pfam" id="PF08447">
    <property type="entry name" value="PAS_3"/>
    <property type="match status" value="2"/>
</dbReference>
<dbReference type="AlphaFoldDB" id="A0A6I4IQK1"/>
<dbReference type="PRINTS" id="PR00344">
    <property type="entry name" value="BCTRLSENSOR"/>
</dbReference>
<dbReference type="PROSITE" id="PS50113">
    <property type="entry name" value="PAC"/>
    <property type="match status" value="2"/>
</dbReference>
<keyword evidence="10" id="KW-1185">Reference proteome</keyword>
<dbReference type="SUPFAM" id="SSF47384">
    <property type="entry name" value="Homodimeric domain of signal transducing histidine kinase"/>
    <property type="match status" value="1"/>
</dbReference>
<dbReference type="SMART" id="SM00387">
    <property type="entry name" value="HATPase_c"/>
    <property type="match status" value="1"/>
</dbReference>
<feature type="domain" description="PAC" evidence="8">
    <location>
        <begin position="217"/>
        <end position="268"/>
    </location>
</feature>
<name>A0A6I4IQK1_9SPHI</name>
<feature type="domain" description="PAC" evidence="8">
    <location>
        <begin position="342"/>
        <end position="394"/>
    </location>
</feature>
<feature type="domain" description="PAS" evidence="7">
    <location>
        <begin position="269"/>
        <end position="339"/>
    </location>
</feature>
<dbReference type="Pfam" id="PF13426">
    <property type="entry name" value="PAS_9"/>
    <property type="match status" value="1"/>
</dbReference>
<dbReference type="InterPro" id="IPR052162">
    <property type="entry name" value="Sensor_kinase/Photoreceptor"/>
</dbReference>
<evidence type="ECO:0000313" key="9">
    <source>
        <dbReference type="EMBL" id="MVN91284.1"/>
    </source>
</evidence>
<evidence type="ECO:0000259" key="7">
    <source>
        <dbReference type="PROSITE" id="PS50112"/>
    </source>
</evidence>
<dbReference type="OrthoDB" id="9813151at2"/>
<dbReference type="PROSITE" id="PS50112">
    <property type="entry name" value="PAS"/>
    <property type="match status" value="2"/>
</dbReference>
<dbReference type="FunFam" id="3.30.450.20:FF:000099">
    <property type="entry name" value="Sensory box sensor histidine kinase"/>
    <property type="match status" value="1"/>
</dbReference>
<dbReference type="PROSITE" id="PS50109">
    <property type="entry name" value="HIS_KIN"/>
    <property type="match status" value="1"/>
</dbReference>
<dbReference type="RefSeq" id="WP_157541467.1">
    <property type="nucleotide sequence ID" value="NZ_WQLA01000003.1"/>
</dbReference>
<dbReference type="InterPro" id="IPR036890">
    <property type="entry name" value="HATPase_C_sf"/>
</dbReference>
<feature type="domain" description="Histidine kinase" evidence="6">
    <location>
        <begin position="398"/>
        <end position="611"/>
    </location>
</feature>
<dbReference type="GO" id="GO:0000155">
    <property type="term" value="F:phosphorelay sensor kinase activity"/>
    <property type="evidence" value="ECO:0007669"/>
    <property type="project" value="InterPro"/>
</dbReference>
<evidence type="ECO:0000256" key="2">
    <source>
        <dbReference type="ARBA" id="ARBA00012438"/>
    </source>
</evidence>
<dbReference type="InterPro" id="IPR005467">
    <property type="entry name" value="His_kinase_dom"/>
</dbReference>
<keyword evidence="4" id="KW-0808">Transferase</keyword>
<proteinExistence type="predicted"/>
<comment type="catalytic activity">
    <reaction evidence="1">
        <text>ATP + protein L-histidine = ADP + protein N-phospho-L-histidine.</text>
        <dbReference type="EC" id="2.7.13.3"/>
    </reaction>
</comment>
<dbReference type="CDD" id="cd00075">
    <property type="entry name" value="HATPase"/>
    <property type="match status" value="1"/>
</dbReference>
<protein>
    <recommendedName>
        <fullName evidence="2">histidine kinase</fullName>
        <ecNumber evidence="2">2.7.13.3</ecNumber>
    </recommendedName>
</protein>
<dbReference type="PANTHER" id="PTHR43304:SF1">
    <property type="entry name" value="PAC DOMAIN-CONTAINING PROTEIN"/>
    <property type="match status" value="1"/>
</dbReference>
<dbReference type="Proteomes" id="UP000434850">
    <property type="component" value="Unassembled WGS sequence"/>
</dbReference>
<dbReference type="InterPro" id="IPR000014">
    <property type="entry name" value="PAS"/>
</dbReference>
<dbReference type="InterPro" id="IPR000700">
    <property type="entry name" value="PAS-assoc_C"/>
</dbReference>
<keyword evidence="5" id="KW-0418">Kinase</keyword>
<evidence type="ECO:0000259" key="8">
    <source>
        <dbReference type="PROSITE" id="PS50113"/>
    </source>
</evidence>
<dbReference type="Pfam" id="PF00512">
    <property type="entry name" value="HisKA"/>
    <property type="match status" value="1"/>
</dbReference>
<evidence type="ECO:0000256" key="1">
    <source>
        <dbReference type="ARBA" id="ARBA00000085"/>
    </source>
</evidence>
<dbReference type="SUPFAM" id="SSF55874">
    <property type="entry name" value="ATPase domain of HSP90 chaperone/DNA topoisomerase II/histidine kinase"/>
    <property type="match status" value="1"/>
</dbReference>
<dbReference type="InterPro" id="IPR036097">
    <property type="entry name" value="HisK_dim/P_sf"/>
</dbReference>
<dbReference type="InterPro" id="IPR003594">
    <property type="entry name" value="HATPase_dom"/>
</dbReference>
<dbReference type="Gene3D" id="3.30.565.10">
    <property type="entry name" value="Histidine kinase-like ATPase, C-terminal domain"/>
    <property type="match status" value="1"/>
</dbReference>
<dbReference type="PANTHER" id="PTHR43304">
    <property type="entry name" value="PHYTOCHROME-LIKE PROTEIN CPH1"/>
    <property type="match status" value="1"/>
</dbReference>
<feature type="domain" description="PAS" evidence="7">
    <location>
        <begin position="145"/>
        <end position="214"/>
    </location>
</feature>
<evidence type="ECO:0000256" key="5">
    <source>
        <dbReference type="ARBA" id="ARBA00022777"/>
    </source>
</evidence>